<dbReference type="InParanoid" id="B0DG86"/>
<sequence>MISHPASQRLALNFRDSIWLLARSARSRSSTNKLNSGISLGLALAWRFRWHFHWILEIFAQALKL</sequence>
<dbReference type="HOGENOM" id="CLU_2850098_0_0_1"/>
<reference evidence="1 2" key="1">
    <citation type="journal article" date="2008" name="Nature">
        <title>The genome of Laccaria bicolor provides insights into mycorrhizal symbiosis.</title>
        <authorList>
            <person name="Martin F."/>
            <person name="Aerts A."/>
            <person name="Ahren D."/>
            <person name="Brun A."/>
            <person name="Danchin E.G.J."/>
            <person name="Duchaussoy F."/>
            <person name="Gibon J."/>
            <person name="Kohler A."/>
            <person name="Lindquist E."/>
            <person name="Pereda V."/>
            <person name="Salamov A."/>
            <person name="Shapiro H.J."/>
            <person name="Wuyts J."/>
            <person name="Blaudez D."/>
            <person name="Buee M."/>
            <person name="Brokstein P."/>
            <person name="Canbaeck B."/>
            <person name="Cohen D."/>
            <person name="Courty P.E."/>
            <person name="Coutinho P.M."/>
            <person name="Delaruelle C."/>
            <person name="Detter J.C."/>
            <person name="Deveau A."/>
            <person name="DiFazio S."/>
            <person name="Duplessis S."/>
            <person name="Fraissinet-Tachet L."/>
            <person name="Lucic E."/>
            <person name="Frey-Klett P."/>
            <person name="Fourrey C."/>
            <person name="Feussner I."/>
            <person name="Gay G."/>
            <person name="Grimwood J."/>
            <person name="Hoegger P.J."/>
            <person name="Jain P."/>
            <person name="Kilaru S."/>
            <person name="Labbe J."/>
            <person name="Lin Y.C."/>
            <person name="Legue V."/>
            <person name="Le Tacon F."/>
            <person name="Marmeisse R."/>
            <person name="Melayah D."/>
            <person name="Montanini B."/>
            <person name="Muratet M."/>
            <person name="Nehls U."/>
            <person name="Niculita-Hirzel H."/>
            <person name="Oudot-Le Secq M.P."/>
            <person name="Peter M."/>
            <person name="Quesneville H."/>
            <person name="Rajashekar B."/>
            <person name="Reich M."/>
            <person name="Rouhier N."/>
            <person name="Schmutz J."/>
            <person name="Yin T."/>
            <person name="Chalot M."/>
            <person name="Henrissat B."/>
            <person name="Kuees U."/>
            <person name="Lucas S."/>
            <person name="Van de Peer Y."/>
            <person name="Podila G.K."/>
            <person name="Polle A."/>
            <person name="Pukkila P.J."/>
            <person name="Richardson P.M."/>
            <person name="Rouze P."/>
            <person name="Sanders I.R."/>
            <person name="Stajich J.E."/>
            <person name="Tunlid A."/>
            <person name="Tuskan G."/>
            <person name="Grigoriev I.V."/>
        </authorList>
    </citation>
    <scope>NUCLEOTIDE SEQUENCE [LARGE SCALE GENOMIC DNA]</scope>
    <source>
        <strain evidence="2">S238N-H82 / ATCC MYA-4686</strain>
    </source>
</reference>
<accession>B0DG86</accession>
<organism evidence="2">
    <name type="scientific">Laccaria bicolor (strain S238N-H82 / ATCC MYA-4686)</name>
    <name type="common">Bicoloured deceiver</name>
    <name type="synonym">Laccaria laccata var. bicolor</name>
    <dbReference type="NCBI Taxonomy" id="486041"/>
    <lineage>
        <taxon>Eukaryota</taxon>
        <taxon>Fungi</taxon>
        <taxon>Dikarya</taxon>
        <taxon>Basidiomycota</taxon>
        <taxon>Agaricomycotina</taxon>
        <taxon>Agaricomycetes</taxon>
        <taxon>Agaricomycetidae</taxon>
        <taxon>Agaricales</taxon>
        <taxon>Agaricineae</taxon>
        <taxon>Hydnangiaceae</taxon>
        <taxon>Laccaria</taxon>
    </lineage>
</organism>
<gene>
    <name evidence="1" type="ORF">LACBIDRAFT_300186</name>
</gene>
<name>B0DG86_LACBS</name>
<evidence type="ECO:0000313" key="1">
    <source>
        <dbReference type="EMBL" id="EDR06468.1"/>
    </source>
</evidence>
<dbReference type="RefSeq" id="XP_001882840.1">
    <property type="nucleotide sequence ID" value="XM_001882805.1"/>
</dbReference>
<dbReference type="AlphaFoldDB" id="B0DG86"/>
<evidence type="ECO:0000313" key="2">
    <source>
        <dbReference type="Proteomes" id="UP000001194"/>
    </source>
</evidence>
<protein>
    <submittedName>
        <fullName evidence="1">Predicted protein</fullName>
    </submittedName>
</protein>
<dbReference type="KEGG" id="lbc:LACBIDRAFT_300186"/>
<keyword evidence="2" id="KW-1185">Reference proteome</keyword>
<dbReference type="Proteomes" id="UP000001194">
    <property type="component" value="Unassembled WGS sequence"/>
</dbReference>
<proteinExistence type="predicted"/>
<dbReference type="EMBL" id="DS547108">
    <property type="protein sequence ID" value="EDR06468.1"/>
    <property type="molecule type" value="Genomic_DNA"/>
</dbReference>
<dbReference type="GeneID" id="6078468"/>